<evidence type="ECO:0000256" key="1">
    <source>
        <dbReference type="SAM" id="MobiDB-lite"/>
    </source>
</evidence>
<comment type="caution">
    <text evidence="3">The sequence shown here is derived from an EMBL/GenBank/DDBJ whole genome shotgun (WGS) entry which is preliminary data.</text>
</comment>
<sequence>MLDEMVEGGAGSPRVTEERPMAILSEETQSESQSLQSKEPERNSGELFLHWLKVSIEDGTLTVNESDSVLHVLASFVFLASPGCFYRFIKVACDGKGDKDAVQKNFESLGLHHSRNGRGLFHYHQYDSLDNRNRYTKVSGYMISADRLLTPGNDLADSQWISARK</sequence>
<dbReference type="InterPro" id="IPR036388">
    <property type="entry name" value="WH-like_DNA-bd_sf"/>
</dbReference>
<dbReference type="EMBL" id="RJUJ01000008">
    <property type="protein sequence ID" value="ROH80138.1"/>
    <property type="molecule type" value="Genomic_DNA"/>
</dbReference>
<dbReference type="AlphaFoldDB" id="A0A3N0UIN4"/>
<dbReference type="InterPro" id="IPR036390">
    <property type="entry name" value="WH_DNA-bd_sf"/>
</dbReference>
<gene>
    <name evidence="3" type="ORF">EC392_09665</name>
</gene>
<accession>A0A3N0UIN4</accession>
<feature type="domain" description="Putative conjugal transfer nickase/helicase TraI C-terminal" evidence="2">
    <location>
        <begin position="44"/>
        <end position="149"/>
    </location>
</feature>
<proteinExistence type="predicted"/>
<dbReference type="Gene3D" id="2.40.10.200">
    <property type="entry name" value="STY4665 C-terminal domain-like"/>
    <property type="match status" value="1"/>
</dbReference>
<dbReference type="Pfam" id="PF07515">
    <property type="entry name" value="TraI_2_C"/>
    <property type="match status" value="1"/>
</dbReference>
<dbReference type="Proteomes" id="UP000274511">
    <property type="component" value="Unassembled WGS sequence"/>
</dbReference>
<protein>
    <recommendedName>
        <fullName evidence="2">Putative conjugal transfer nickase/helicase TraI C-terminal domain-containing protein</fullName>
    </recommendedName>
</protein>
<evidence type="ECO:0000313" key="3">
    <source>
        <dbReference type="EMBL" id="ROH80138.1"/>
    </source>
</evidence>
<organism evidence="3 4">
    <name type="scientific">Lonsdalea populi</name>
    <dbReference type="NCBI Taxonomy" id="1172565"/>
    <lineage>
        <taxon>Bacteria</taxon>
        <taxon>Pseudomonadati</taxon>
        <taxon>Pseudomonadota</taxon>
        <taxon>Gammaproteobacteria</taxon>
        <taxon>Enterobacterales</taxon>
        <taxon>Pectobacteriaceae</taxon>
        <taxon>Lonsdalea</taxon>
    </lineage>
</organism>
<reference evidence="3 4" key="1">
    <citation type="submission" date="2018-10" db="EMBL/GenBank/DDBJ databases">
        <title>New species genome.</title>
        <authorList>
            <person name="Li Y."/>
        </authorList>
    </citation>
    <scope>NUCLEOTIDE SEQUENCE [LARGE SCALE GENOMIC DNA]</scope>
    <source>
        <strain evidence="3 4">L6_4B</strain>
    </source>
</reference>
<dbReference type="SUPFAM" id="SSF46785">
    <property type="entry name" value="Winged helix' DNA-binding domain"/>
    <property type="match status" value="1"/>
</dbReference>
<evidence type="ECO:0000313" key="4">
    <source>
        <dbReference type="Proteomes" id="UP000274511"/>
    </source>
</evidence>
<name>A0A3N0UIN4_9GAMM</name>
<dbReference type="OrthoDB" id="6190309at2"/>
<dbReference type="Gene3D" id="1.10.10.10">
    <property type="entry name" value="Winged helix-like DNA-binding domain superfamily/Winged helix DNA-binding domain"/>
    <property type="match status" value="1"/>
</dbReference>
<dbReference type="InterPro" id="IPR011093">
    <property type="entry name" value="TraI_2_C"/>
</dbReference>
<feature type="region of interest" description="Disordered" evidence="1">
    <location>
        <begin position="1"/>
        <end position="41"/>
    </location>
</feature>
<feature type="compositionally biased region" description="Low complexity" evidence="1">
    <location>
        <begin position="25"/>
        <end position="37"/>
    </location>
</feature>
<evidence type="ECO:0000259" key="2">
    <source>
        <dbReference type="Pfam" id="PF07515"/>
    </source>
</evidence>